<dbReference type="InterPro" id="IPR036890">
    <property type="entry name" value="HATPase_C_sf"/>
</dbReference>
<dbReference type="PANTHER" id="PTHR43395">
    <property type="entry name" value="SENSOR HISTIDINE KINASE CHEA"/>
    <property type="match status" value="1"/>
</dbReference>
<comment type="catalytic activity">
    <reaction evidence="1">
        <text>ATP + protein L-histidine = ADP + protein N-phospho-L-histidine.</text>
        <dbReference type="EC" id="2.7.13.3"/>
    </reaction>
</comment>
<dbReference type="Pfam" id="PF01627">
    <property type="entry name" value="Hpt"/>
    <property type="match status" value="1"/>
</dbReference>
<evidence type="ECO:0000256" key="1">
    <source>
        <dbReference type="ARBA" id="ARBA00000085"/>
    </source>
</evidence>
<dbReference type="SMART" id="SM00260">
    <property type="entry name" value="CheW"/>
    <property type="match status" value="1"/>
</dbReference>
<feature type="domain" description="HPt" evidence="15">
    <location>
        <begin position="1"/>
        <end position="103"/>
    </location>
</feature>
<dbReference type="RefSeq" id="WP_377812769.1">
    <property type="nucleotide sequence ID" value="NZ_JBHRSJ010000004.1"/>
</dbReference>
<evidence type="ECO:0000313" key="16">
    <source>
        <dbReference type="EMBL" id="MFC2971188.1"/>
    </source>
</evidence>
<accession>A0ABV7AQ16</accession>
<dbReference type="Gene3D" id="1.20.120.160">
    <property type="entry name" value="HPT domain"/>
    <property type="match status" value="1"/>
</dbReference>
<dbReference type="InterPro" id="IPR036641">
    <property type="entry name" value="HPT_dom_sf"/>
</dbReference>
<protein>
    <recommendedName>
        <fullName evidence="3">Chemotaxis protein CheA</fullName>
        <ecNumber evidence="2">2.7.13.3</ecNumber>
    </recommendedName>
</protein>
<dbReference type="EMBL" id="JBHRSJ010000004">
    <property type="protein sequence ID" value="MFC2971188.1"/>
    <property type="molecule type" value="Genomic_DNA"/>
</dbReference>
<evidence type="ECO:0000256" key="9">
    <source>
        <dbReference type="ARBA" id="ARBA00022840"/>
    </source>
</evidence>
<keyword evidence="5 12" id="KW-0597">Phosphoprotein</keyword>
<dbReference type="SUPFAM" id="SSF50341">
    <property type="entry name" value="CheW-like"/>
    <property type="match status" value="1"/>
</dbReference>
<evidence type="ECO:0000256" key="12">
    <source>
        <dbReference type="PROSITE-ProRule" id="PRU00110"/>
    </source>
</evidence>
<evidence type="ECO:0000256" key="5">
    <source>
        <dbReference type="ARBA" id="ARBA00022553"/>
    </source>
</evidence>
<evidence type="ECO:0000256" key="6">
    <source>
        <dbReference type="ARBA" id="ARBA00022679"/>
    </source>
</evidence>
<feature type="modified residue" description="Phosphohistidine" evidence="12">
    <location>
        <position position="46"/>
    </location>
</feature>
<dbReference type="InterPro" id="IPR037006">
    <property type="entry name" value="CheA-like_homodim_sf"/>
</dbReference>
<dbReference type="PROSITE" id="PS50851">
    <property type="entry name" value="CHEW"/>
    <property type="match status" value="1"/>
</dbReference>
<evidence type="ECO:0000259" key="15">
    <source>
        <dbReference type="PROSITE" id="PS50894"/>
    </source>
</evidence>
<keyword evidence="7" id="KW-0547">Nucleotide-binding</keyword>
<dbReference type="InterPro" id="IPR004358">
    <property type="entry name" value="Sig_transdc_His_kin-like_C"/>
</dbReference>
<keyword evidence="6 16" id="KW-0808">Transferase</keyword>
<evidence type="ECO:0000256" key="11">
    <source>
        <dbReference type="ARBA" id="ARBA00035100"/>
    </source>
</evidence>
<keyword evidence="17" id="KW-1185">Reference proteome</keyword>
<dbReference type="InterPro" id="IPR036097">
    <property type="entry name" value="HisK_dim/P_sf"/>
</dbReference>
<reference evidence="17" key="1">
    <citation type="journal article" date="2019" name="Int. J. Syst. Evol. Microbiol.">
        <title>The Global Catalogue of Microorganisms (GCM) 10K type strain sequencing project: providing services to taxonomists for standard genome sequencing and annotation.</title>
        <authorList>
            <consortium name="The Broad Institute Genomics Platform"/>
            <consortium name="The Broad Institute Genome Sequencing Center for Infectious Disease"/>
            <person name="Wu L."/>
            <person name="Ma J."/>
        </authorList>
    </citation>
    <scope>NUCLEOTIDE SEQUENCE [LARGE SCALE GENOMIC DNA]</scope>
    <source>
        <strain evidence="17">KCTC 62195</strain>
    </source>
</reference>
<dbReference type="Pfam" id="PF02895">
    <property type="entry name" value="H-kinase_dim"/>
    <property type="match status" value="1"/>
</dbReference>
<evidence type="ECO:0000256" key="7">
    <source>
        <dbReference type="ARBA" id="ARBA00022741"/>
    </source>
</evidence>
<keyword evidence="8" id="KW-0418">Kinase</keyword>
<keyword evidence="4" id="KW-0145">Chemotaxis</keyword>
<name>A0ABV7AQ16_9GAMM</name>
<dbReference type="SUPFAM" id="SSF55874">
    <property type="entry name" value="ATPase domain of HSP90 chaperone/DNA topoisomerase II/histidine kinase"/>
    <property type="match status" value="1"/>
</dbReference>
<dbReference type="EC" id="2.7.13.3" evidence="2"/>
<dbReference type="InterPro" id="IPR005467">
    <property type="entry name" value="His_kinase_dom"/>
</dbReference>
<feature type="domain" description="Histidine kinase" evidence="13">
    <location>
        <begin position="355"/>
        <end position="560"/>
    </location>
</feature>
<dbReference type="Gene3D" id="3.30.565.10">
    <property type="entry name" value="Histidine kinase-like ATPase, C-terminal domain"/>
    <property type="match status" value="1"/>
</dbReference>
<dbReference type="CDD" id="cd16916">
    <property type="entry name" value="HATPase_CheA-like"/>
    <property type="match status" value="1"/>
</dbReference>
<dbReference type="InterPro" id="IPR002545">
    <property type="entry name" value="CheW-lke_dom"/>
</dbReference>
<evidence type="ECO:0000256" key="10">
    <source>
        <dbReference type="ARBA" id="ARBA00023012"/>
    </source>
</evidence>
<dbReference type="PROSITE" id="PS50109">
    <property type="entry name" value="HIS_KIN"/>
    <property type="match status" value="1"/>
</dbReference>
<dbReference type="Gene3D" id="1.10.287.560">
    <property type="entry name" value="Histidine kinase CheA-like, homodimeric domain"/>
    <property type="match status" value="1"/>
</dbReference>
<dbReference type="SUPFAM" id="SSF47226">
    <property type="entry name" value="Histidine-containing phosphotransfer domain, HPT domain"/>
    <property type="match status" value="1"/>
</dbReference>
<dbReference type="Pfam" id="PF01584">
    <property type="entry name" value="CheW"/>
    <property type="match status" value="1"/>
</dbReference>
<dbReference type="InterPro" id="IPR003594">
    <property type="entry name" value="HATPase_dom"/>
</dbReference>
<dbReference type="InterPro" id="IPR004105">
    <property type="entry name" value="CheA-like_dim"/>
</dbReference>
<gene>
    <name evidence="16" type="ORF">ACFOJE_03015</name>
</gene>
<evidence type="ECO:0000256" key="4">
    <source>
        <dbReference type="ARBA" id="ARBA00022500"/>
    </source>
</evidence>
<dbReference type="SMART" id="SM00387">
    <property type="entry name" value="HATPase_c"/>
    <property type="match status" value="1"/>
</dbReference>
<dbReference type="GO" id="GO:0004673">
    <property type="term" value="F:protein histidine kinase activity"/>
    <property type="evidence" value="ECO:0007669"/>
    <property type="project" value="UniProtKB-EC"/>
</dbReference>
<dbReference type="InterPro" id="IPR036061">
    <property type="entry name" value="CheW-like_dom_sf"/>
</dbReference>
<comment type="caution">
    <text evidence="16">The sequence shown here is derived from an EMBL/GenBank/DDBJ whole genome shotgun (WGS) entry which is preliminary data.</text>
</comment>
<dbReference type="CDD" id="cd00731">
    <property type="entry name" value="CheA_reg"/>
    <property type="match status" value="1"/>
</dbReference>
<dbReference type="SUPFAM" id="SSF47384">
    <property type="entry name" value="Homodimeric domain of signal transducing histidine kinase"/>
    <property type="match status" value="1"/>
</dbReference>
<dbReference type="PRINTS" id="PR00344">
    <property type="entry name" value="BCTRLSENSOR"/>
</dbReference>
<dbReference type="Proteomes" id="UP001595457">
    <property type="component" value="Unassembled WGS sequence"/>
</dbReference>
<keyword evidence="10" id="KW-0902">Two-component regulatory system</keyword>
<evidence type="ECO:0000256" key="8">
    <source>
        <dbReference type="ARBA" id="ARBA00022777"/>
    </source>
</evidence>
<evidence type="ECO:0000259" key="13">
    <source>
        <dbReference type="PROSITE" id="PS50109"/>
    </source>
</evidence>
<organism evidence="16 17">
    <name type="scientific">Azotobacter bryophylli</name>
    <dbReference type="NCBI Taxonomy" id="1986537"/>
    <lineage>
        <taxon>Bacteria</taxon>
        <taxon>Pseudomonadati</taxon>
        <taxon>Pseudomonadota</taxon>
        <taxon>Gammaproteobacteria</taxon>
        <taxon>Pseudomonadales</taxon>
        <taxon>Pseudomonadaceae</taxon>
        <taxon>Azotobacter</taxon>
    </lineage>
</organism>
<dbReference type="SMART" id="SM01231">
    <property type="entry name" value="H-kinase_dim"/>
    <property type="match status" value="1"/>
</dbReference>
<evidence type="ECO:0000256" key="2">
    <source>
        <dbReference type="ARBA" id="ARBA00012438"/>
    </source>
</evidence>
<dbReference type="SMART" id="SM00073">
    <property type="entry name" value="HPT"/>
    <property type="match status" value="1"/>
</dbReference>
<evidence type="ECO:0000313" key="17">
    <source>
        <dbReference type="Proteomes" id="UP001595457"/>
    </source>
</evidence>
<dbReference type="PROSITE" id="PS50894">
    <property type="entry name" value="HPT"/>
    <property type="match status" value="1"/>
</dbReference>
<dbReference type="InterPro" id="IPR051315">
    <property type="entry name" value="Bact_Chemotaxis_CheA"/>
</dbReference>
<dbReference type="InterPro" id="IPR008207">
    <property type="entry name" value="Sig_transdc_His_kin_Hpt_dom"/>
</dbReference>
<evidence type="ECO:0000256" key="3">
    <source>
        <dbReference type="ARBA" id="ARBA00021495"/>
    </source>
</evidence>
<keyword evidence="9" id="KW-0067">ATP-binding</keyword>
<dbReference type="Pfam" id="PF02518">
    <property type="entry name" value="HATPase_c"/>
    <property type="match status" value="1"/>
</dbReference>
<comment type="function">
    <text evidence="11">Involved in the transmission of sensory signals from the chemoreceptors to the flagellar motors. CheA is autophosphorylated; it can transfer its phosphate group to either CheB or CheY.</text>
</comment>
<feature type="domain" description="CheW-like" evidence="14">
    <location>
        <begin position="562"/>
        <end position="694"/>
    </location>
</feature>
<evidence type="ECO:0000259" key="14">
    <source>
        <dbReference type="PROSITE" id="PS50851"/>
    </source>
</evidence>
<dbReference type="Gene3D" id="2.30.30.40">
    <property type="entry name" value="SH3 Domains"/>
    <property type="match status" value="1"/>
</dbReference>
<dbReference type="CDD" id="cd00088">
    <property type="entry name" value="HPT"/>
    <property type="match status" value="1"/>
</dbReference>
<dbReference type="PANTHER" id="PTHR43395:SF10">
    <property type="entry name" value="CHEMOTAXIS PROTEIN CHEA"/>
    <property type="match status" value="1"/>
</dbReference>
<sequence length="708" mass="77247">MSLQAAYQTFLAESRELLEQMESDLLQLKSRPEDAELLNALFRSVHTVKGSAGIFGLDQVVAFTHVVENLLDNLRQLTLCLTPALAELLLRCRDHILGLVETASEPPSPARLEAGAALIAELERCLSAGTAEPVGGDGPGEGADAGGDAWHLSVRFGREVLRNGMDPIAFIRYLGSLGQLVHVETLADALPPVEAFDPEDCWLGFEIAFRGDVTRETLEGVFEFVRDDCELSILPPGSPLEAFMQLIAERPEDDERLGRLLVTCGSLSEEALERGFAGRRATVAAIAEEPVPEAETDETSARQRQVPRNRAQASQFIRVQSDKLDRLINLVGELVIASAATELNATASGDSATMEAAAEMSRLVEEIRDSSLQMRMVPIGETFQRFVRIVHDAASELGKDIDLQINGADTELDKTVVEKIGDPLTHLVRNAVDHGIEPAPLRLERGKPARGHLRLNAFHDSGSIVIEVGDDGGGLDCARILAKARERGLVRADQELSTQEIHQLIFEPGFSTAEQVTNLSGRGVGMDVVRRNIEALRGTVEVQSEPGAGTLFRIRLPLTLAIIDGFLMRVGSESYVVPLELVTECIELSAVQREESCERNYINLRGEVLPFVRLREYFGIDQAAGRRENIVVVQHAGHKVGLLVDALLGEHQTVIKPLGALFRHISGISGSTILGNGRVALILDIPNLIQRLCQREGELAARLERAQR</sequence>
<proteinExistence type="predicted"/>